<keyword evidence="2" id="KW-1185">Reference proteome</keyword>
<gene>
    <name evidence="1" type="ORF">GALMADRAFT_241755</name>
</gene>
<dbReference type="EMBL" id="KL142371">
    <property type="protein sequence ID" value="KDR81205.1"/>
    <property type="molecule type" value="Genomic_DNA"/>
</dbReference>
<sequence>MQVQPEIKTVLSAVTELRELDFYFWDLKHADKDEWWAIPVGQKRTLAHEWMAGCPELWQVQFLDGFTVSK</sequence>
<proteinExistence type="predicted"/>
<dbReference type="Proteomes" id="UP000027222">
    <property type="component" value="Unassembled WGS sequence"/>
</dbReference>
<name>A0A067TDA7_GALM3</name>
<dbReference type="AlphaFoldDB" id="A0A067TDA7"/>
<evidence type="ECO:0000313" key="1">
    <source>
        <dbReference type="EMBL" id="KDR81205.1"/>
    </source>
</evidence>
<dbReference type="HOGENOM" id="CLU_2757955_0_0_1"/>
<organism evidence="1 2">
    <name type="scientific">Galerina marginata (strain CBS 339.88)</name>
    <dbReference type="NCBI Taxonomy" id="685588"/>
    <lineage>
        <taxon>Eukaryota</taxon>
        <taxon>Fungi</taxon>
        <taxon>Dikarya</taxon>
        <taxon>Basidiomycota</taxon>
        <taxon>Agaricomycotina</taxon>
        <taxon>Agaricomycetes</taxon>
        <taxon>Agaricomycetidae</taxon>
        <taxon>Agaricales</taxon>
        <taxon>Agaricineae</taxon>
        <taxon>Strophariaceae</taxon>
        <taxon>Galerina</taxon>
    </lineage>
</organism>
<reference evidence="2" key="1">
    <citation type="journal article" date="2014" name="Proc. Natl. Acad. Sci. U.S.A.">
        <title>Extensive sampling of basidiomycete genomes demonstrates inadequacy of the white-rot/brown-rot paradigm for wood decay fungi.</title>
        <authorList>
            <person name="Riley R."/>
            <person name="Salamov A.A."/>
            <person name="Brown D.W."/>
            <person name="Nagy L.G."/>
            <person name="Floudas D."/>
            <person name="Held B.W."/>
            <person name="Levasseur A."/>
            <person name="Lombard V."/>
            <person name="Morin E."/>
            <person name="Otillar R."/>
            <person name="Lindquist E.A."/>
            <person name="Sun H."/>
            <person name="LaButti K.M."/>
            <person name="Schmutz J."/>
            <person name="Jabbour D."/>
            <person name="Luo H."/>
            <person name="Baker S.E."/>
            <person name="Pisabarro A.G."/>
            <person name="Walton J.D."/>
            <person name="Blanchette R.A."/>
            <person name="Henrissat B."/>
            <person name="Martin F."/>
            <person name="Cullen D."/>
            <person name="Hibbett D.S."/>
            <person name="Grigoriev I.V."/>
        </authorList>
    </citation>
    <scope>NUCLEOTIDE SEQUENCE [LARGE SCALE GENOMIC DNA]</scope>
    <source>
        <strain evidence="2">CBS 339.88</strain>
    </source>
</reference>
<accession>A0A067TDA7</accession>
<protein>
    <submittedName>
        <fullName evidence="1">Uncharacterized protein</fullName>
    </submittedName>
</protein>
<evidence type="ECO:0000313" key="2">
    <source>
        <dbReference type="Proteomes" id="UP000027222"/>
    </source>
</evidence>